<protein>
    <recommendedName>
        <fullName evidence="1">PDZ domain-containing protein</fullName>
    </recommendedName>
</protein>
<comment type="caution">
    <text evidence="2">The sequence shown here is derived from an EMBL/GenBank/DDBJ whole genome shotgun (WGS) entry which is preliminary data.</text>
</comment>
<organism evidence="2 3">
    <name type="scientific">Euplotes crassus</name>
    <dbReference type="NCBI Taxonomy" id="5936"/>
    <lineage>
        <taxon>Eukaryota</taxon>
        <taxon>Sar</taxon>
        <taxon>Alveolata</taxon>
        <taxon>Ciliophora</taxon>
        <taxon>Intramacronucleata</taxon>
        <taxon>Spirotrichea</taxon>
        <taxon>Hypotrichia</taxon>
        <taxon>Euplotida</taxon>
        <taxon>Euplotidae</taxon>
        <taxon>Moneuplotes</taxon>
    </lineage>
</organism>
<reference evidence="2" key="1">
    <citation type="submission" date="2023-07" db="EMBL/GenBank/DDBJ databases">
        <authorList>
            <consortium name="AG Swart"/>
            <person name="Singh M."/>
            <person name="Singh A."/>
            <person name="Seah K."/>
            <person name="Emmerich C."/>
        </authorList>
    </citation>
    <scope>NUCLEOTIDE SEQUENCE</scope>
    <source>
        <strain evidence="2">DP1</strain>
    </source>
</reference>
<evidence type="ECO:0000313" key="3">
    <source>
        <dbReference type="Proteomes" id="UP001295684"/>
    </source>
</evidence>
<dbReference type="SUPFAM" id="SSF50156">
    <property type="entry name" value="PDZ domain-like"/>
    <property type="match status" value="1"/>
</dbReference>
<dbReference type="Pfam" id="PF13180">
    <property type="entry name" value="PDZ_2"/>
    <property type="match status" value="1"/>
</dbReference>
<sequence>MKRFSIGCATLFGGYAMLNSSRLERSYFMQKQRQFDLIHRYNRFLSLMKFDTTAYCDDEDHAKIPYMGFSIRSRIDQPGMSVILVNSESPAAKGGVKVGDIILKINGKDVNRIEEYYKSMNNVKEGDTIEVIVERYHELKTLNYRV</sequence>
<dbReference type="InterPro" id="IPR036034">
    <property type="entry name" value="PDZ_sf"/>
</dbReference>
<dbReference type="EMBL" id="CAMPGE010026271">
    <property type="protein sequence ID" value="CAI2383964.1"/>
    <property type="molecule type" value="Genomic_DNA"/>
</dbReference>
<evidence type="ECO:0000313" key="2">
    <source>
        <dbReference type="EMBL" id="CAI2383964.1"/>
    </source>
</evidence>
<dbReference type="InterPro" id="IPR001478">
    <property type="entry name" value="PDZ"/>
</dbReference>
<accession>A0AAD1Y3H2</accession>
<dbReference type="Gene3D" id="2.30.42.10">
    <property type="match status" value="1"/>
</dbReference>
<evidence type="ECO:0000259" key="1">
    <source>
        <dbReference type="PROSITE" id="PS50106"/>
    </source>
</evidence>
<dbReference type="SMART" id="SM00228">
    <property type="entry name" value="PDZ"/>
    <property type="match status" value="1"/>
</dbReference>
<feature type="domain" description="PDZ" evidence="1">
    <location>
        <begin position="44"/>
        <end position="110"/>
    </location>
</feature>
<gene>
    <name evidence="2" type="ORF">ECRASSUSDP1_LOCUS25483</name>
</gene>
<dbReference type="Proteomes" id="UP001295684">
    <property type="component" value="Unassembled WGS sequence"/>
</dbReference>
<keyword evidence="3" id="KW-1185">Reference proteome</keyword>
<proteinExistence type="predicted"/>
<name>A0AAD1Y3H2_EUPCR</name>
<dbReference type="AlphaFoldDB" id="A0AAD1Y3H2"/>
<dbReference type="PROSITE" id="PS50106">
    <property type="entry name" value="PDZ"/>
    <property type="match status" value="1"/>
</dbReference>